<protein>
    <submittedName>
        <fullName evidence="1">Helicase</fullName>
    </submittedName>
</protein>
<gene>
    <name evidence="1" type="ORF">F3F94_16785</name>
</gene>
<dbReference type="AlphaFoldDB" id="A0A641MNZ7"/>
<keyword evidence="1" id="KW-0067">ATP-binding</keyword>
<keyword evidence="1" id="KW-0347">Helicase</keyword>
<comment type="caution">
    <text evidence="1">The sequence shown here is derived from an EMBL/GenBank/DDBJ whole genome shotgun (WGS) entry which is preliminary data.</text>
</comment>
<evidence type="ECO:0000313" key="1">
    <source>
        <dbReference type="EMBL" id="KAA3712994.1"/>
    </source>
</evidence>
<organism evidence="1">
    <name type="scientific">Bacteroides salyersiae</name>
    <dbReference type="NCBI Taxonomy" id="291644"/>
    <lineage>
        <taxon>Bacteria</taxon>
        <taxon>Pseudomonadati</taxon>
        <taxon>Bacteroidota</taxon>
        <taxon>Bacteroidia</taxon>
        <taxon>Bacteroidales</taxon>
        <taxon>Bacteroidaceae</taxon>
        <taxon>Bacteroides</taxon>
    </lineage>
</organism>
<name>A0A641MNZ7_9BACE</name>
<feature type="non-terminal residue" evidence="1">
    <location>
        <position position="1"/>
    </location>
</feature>
<dbReference type="GO" id="GO:0004386">
    <property type="term" value="F:helicase activity"/>
    <property type="evidence" value="ECO:0007669"/>
    <property type="project" value="UniProtKB-KW"/>
</dbReference>
<sequence length="130" mass="15159">TYEDIFTFERYVSFNLSSIIAVINIIRQELYPNSSNIANFVYKASNAFLPKIVFQLEEYGLPRMISKKIQNAGLINLEDDSKEITIVIQEFNTIGIEYLEQKIPNLHSFDKYILKHFMNGIRCITTNQKN</sequence>
<accession>A0A641MNZ7</accession>
<dbReference type="EMBL" id="VWMU01000151">
    <property type="protein sequence ID" value="KAA3712994.1"/>
    <property type="molecule type" value="Genomic_DNA"/>
</dbReference>
<reference evidence="1" key="1">
    <citation type="journal article" date="2019" name="Nat. Med.">
        <title>A library of human gut bacterial isolates paired with longitudinal multiomics data enables mechanistic microbiome research.</title>
        <authorList>
            <person name="Poyet M."/>
            <person name="Groussin M."/>
            <person name="Gibbons S.M."/>
            <person name="Avila-Pacheco J."/>
            <person name="Jiang X."/>
            <person name="Kearney S.M."/>
            <person name="Perrotta A.R."/>
            <person name="Berdy B."/>
            <person name="Zhao S."/>
            <person name="Lieberman T.D."/>
            <person name="Swanson P.K."/>
            <person name="Smith M."/>
            <person name="Roesemann S."/>
            <person name="Alexander J.E."/>
            <person name="Rich S.A."/>
            <person name="Livny J."/>
            <person name="Vlamakis H."/>
            <person name="Clish C."/>
            <person name="Bullock K."/>
            <person name="Deik A."/>
            <person name="Scott J."/>
            <person name="Pierce K.A."/>
            <person name="Xavier R.J."/>
            <person name="Alm E.J."/>
        </authorList>
    </citation>
    <scope>NUCLEOTIDE SEQUENCE</scope>
    <source>
        <strain evidence="1">BIOML-A21</strain>
    </source>
</reference>
<keyword evidence="1" id="KW-0547">Nucleotide-binding</keyword>
<proteinExistence type="predicted"/>
<keyword evidence="1" id="KW-0378">Hydrolase</keyword>